<dbReference type="PANTHER" id="PTHR22600">
    <property type="entry name" value="BETA-HEXOSAMINIDASE"/>
    <property type="match status" value="1"/>
</dbReference>
<dbReference type="PIRSF" id="PIRSF001093">
    <property type="entry name" value="B-hxosamndse_ab_euk"/>
    <property type="match status" value="1"/>
</dbReference>
<dbReference type="InterPro" id="IPR025705">
    <property type="entry name" value="Beta_hexosaminidase_sua/sub"/>
</dbReference>
<evidence type="ECO:0000256" key="2">
    <source>
        <dbReference type="ARBA" id="ARBA00006285"/>
    </source>
</evidence>
<dbReference type="FunFam" id="3.20.20.80:FF:000063">
    <property type="entry name" value="Beta-hexosaminidase"/>
    <property type="match status" value="1"/>
</dbReference>
<dbReference type="CDD" id="cd06562">
    <property type="entry name" value="GH20_HexA_HexB-like"/>
    <property type="match status" value="1"/>
</dbReference>
<dbReference type="SUPFAM" id="SSF55545">
    <property type="entry name" value="beta-N-acetylhexosaminidase-like domain"/>
    <property type="match status" value="1"/>
</dbReference>
<dbReference type="Pfam" id="PF14845">
    <property type="entry name" value="Glycohydro_20b2"/>
    <property type="match status" value="1"/>
</dbReference>
<dbReference type="GO" id="GO:0005975">
    <property type="term" value="P:carbohydrate metabolic process"/>
    <property type="evidence" value="ECO:0007669"/>
    <property type="project" value="InterPro"/>
</dbReference>
<proteinExistence type="inferred from homology"/>
<gene>
    <name evidence="12" type="primary">100640844</name>
</gene>
<dbReference type="Proteomes" id="UP000007879">
    <property type="component" value="Unassembled WGS sequence"/>
</dbReference>
<dbReference type="PANTHER" id="PTHR22600:SF21">
    <property type="entry name" value="BETA-HEXOSAMINIDASE A"/>
    <property type="match status" value="1"/>
</dbReference>
<evidence type="ECO:0000259" key="10">
    <source>
        <dbReference type="Pfam" id="PF00728"/>
    </source>
</evidence>
<dbReference type="EC" id="3.2.1.52" evidence="7"/>
<name>A0AAN0JGC0_AMPQE</name>
<dbReference type="Gene3D" id="3.30.379.10">
    <property type="entry name" value="Chitobiase/beta-hexosaminidase domain 2-like"/>
    <property type="match status" value="1"/>
</dbReference>
<feature type="signal peptide" evidence="9">
    <location>
        <begin position="1"/>
        <end position="21"/>
    </location>
</feature>
<protein>
    <recommendedName>
        <fullName evidence="7">Beta-hexosaminidase</fullName>
        <ecNumber evidence="7">3.2.1.52</ecNumber>
    </recommendedName>
</protein>
<keyword evidence="13" id="KW-1185">Reference proteome</keyword>
<evidence type="ECO:0000256" key="1">
    <source>
        <dbReference type="ARBA" id="ARBA00001231"/>
    </source>
</evidence>
<dbReference type="InterPro" id="IPR029018">
    <property type="entry name" value="Hex-like_dom2"/>
</dbReference>
<keyword evidence="4 7" id="KW-0378">Hydrolase</keyword>
<dbReference type="GO" id="GO:0004563">
    <property type="term" value="F:beta-N-acetylhexosaminidase activity"/>
    <property type="evidence" value="ECO:0007669"/>
    <property type="project" value="UniProtKB-EC"/>
</dbReference>
<dbReference type="AlphaFoldDB" id="A0AAN0JGC0"/>
<dbReference type="PRINTS" id="PR00738">
    <property type="entry name" value="GLHYDRLASE20"/>
</dbReference>
<evidence type="ECO:0000256" key="6">
    <source>
        <dbReference type="ARBA" id="ARBA00023295"/>
    </source>
</evidence>
<evidence type="ECO:0000256" key="9">
    <source>
        <dbReference type="SAM" id="SignalP"/>
    </source>
</evidence>
<comment type="catalytic activity">
    <reaction evidence="1 7">
        <text>Hydrolysis of terminal non-reducing N-acetyl-D-hexosamine residues in N-acetyl-beta-D-hexosaminides.</text>
        <dbReference type="EC" id="3.2.1.52"/>
    </reaction>
</comment>
<dbReference type="InterPro" id="IPR015883">
    <property type="entry name" value="Glyco_hydro_20_cat"/>
</dbReference>
<dbReference type="InterPro" id="IPR029019">
    <property type="entry name" value="HEX_eukaryotic_N"/>
</dbReference>
<accession>A0AAN0JGC0</accession>
<feature type="chain" id="PRO_5042932358" description="Beta-hexosaminidase" evidence="9">
    <location>
        <begin position="22"/>
        <end position="526"/>
    </location>
</feature>
<keyword evidence="3 9" id="KW-0732">Signal</keyword>
<keyword evidence="6 7" id="KW-0326">Glycosidase</keyword>
<dbReference type="SUPFAM" id="SSF51445">
    <property type="entry name" value="(Trans)glycosidases"/>
    <property type="match status" value="1"/>
</dbReference>
<dbReference type="GO" id="GO:0030203">
    <property type="term" value="P:glycosaminoglycan metabolic process"/>
    <property type="evidence" value="ECO:0007669"/>
    <property type="project" value="TreeGrafter"/>
</dbReference>
<evidence type="ECO:0000259" key="11">
    <source>
        <dbReference type="Pfam" id="PF14845"/>
    </source>
</evidence>
<dbReference type="EnsemblMetazoa" id="XM_020000273.1">
    <property type="protein sequence ID" value="XP_019855832.1"/>
    <property type="gene ID" value="LOC100640844"/>
</dbReference>
<reference evidence="13" key="1">
    <citation type="journal article" date="2010" name="Nature">
        <title>The Amphimedon queenslandica genome and the evolution of animal complexity.</title>
        <authorList>
            <person name="Srivastava M."/>
            <person name="Simakov O."/>
            <person name="Chapman J."/>
            <person name="Fahey B."/>
            <person name="Gauthier M.E."/>
            <person name="Mitros T."/>
            <person name="Richards G.S."/>
            <person name="Conaco C."/>
            <person name="Dacre M."/>
            <person name="Hellsten U."/>
            <person name="Larroux C."/>
            <person name="Putnam N.H."/>
            <person name="Stanke M."/>
            <person name="Adamska M."/>
            <person name="Darling A."/>
            <person name="Degnan S.M."/>
            <person name="Oakley T.H."/>
            <person name="Plachetzki D.C."/>
            <person name="Zhai Y."/>
            <person name="Adamski M."/>
            <person name="Calcino A."/>
            <person name="Cummins S.F."/>
            <person name="Goodstein D.M."/>
            <person name="Harris C."/>
            <person name="Jackson D.J."/>
            <person name="Leys S.P."/>
            <person name="Shu S."/>
            <person name="Woodcroft B.J."/>
            <person name="Vervoort M."/>
            <person name="Kosik K.S."/>
            <person name="Manning G."/>
            <person name="Degnan B.M."/>
            <person name="Rokhsar D.S."/>
        </authorList>
    </citation>
    <scope>NUCLEOTIDE SEQUENCE [LARGE SCALE GENOMIC DNA]</scope>
</reference>
<dbReference type="InterPro" id="IPR017853">
    <property type="entry name" value="GH"/>
</dbReference>
<sequence length="526" mass="59256">MVRSVLLLFLFVAVSFRLVFGDASITSDLLWPHPSQSTFGTDVYEVDSGNFAFTTDGAGGASILLKSAIDRYYVTIFQTAAPFFPSGGATQPKGPLTGLKVTVNNADESLNLTTDESYTLTVAADGAAITATTVFGAMRGLETFSQLIYHRPDGGLAINEVTGIYDKPRFQYRGILIDTSRHFVNLHTILTHLDAMVYSKFNILHWHIVDDPSFPYESYTFPDLAAKGAFDHEHIYTQEDVKTVINYAYERGIRVIPEFDTPGHTQSWGAGQPDLLTPCYANGQPNGEYGPVNPILNSTWTFLTSLYQEIDNVFPDNYIHLGGDEVSFTCWQGNPDIQAWMKKMGYTDYAKLEEYYENNLIDLVNKLNKSYVVWQEIFDNGLKIKMDTVIDVWKTGWEKEMDAVTKAGYKVILSTCWYLNRISYGEDWKDYYSCDPQNFNGTDDQNSLVVGGHSCLWGELIDSTNFMSRMWPRACAVGERLWSPKTVTDVNDARTRLLNQRCRLLTRGIQAEPVGPSYCNDEWHGP</sequence>
<evidence type="ECO:0000313" key="12">
    <source>
        <dbReference type="EnsemblMetazoa" id="XP_019855832.1"/>
    </source>
</evidence>
<feature type="domain" description="Beta-hexosaminidase eukaryotic type N-terminal" evidence="11">
    <location>
        <begin position="30"/>
        <end position="147"/>
    </location>
</feature>
<reference evidence="12" key="2">
    <citation type="submission" date="2024-06" db="UniProtKB">
        <authorList>
            <consortium name="EnsemblMetazoa"/>
        </authorList>
    </citation>
    <scope>IDENTIFICATION</scope>
</reference>
<evidence type="ECO:0000256" key="7">
    <source>
        <dbReference type="PIRNR" id="PIRNR001093"/>
    </source>
</evidence>
<evidence type="ECO:0000256" key="3">
    <source>
        <dbReference type="ARBA" id="ARBA00022729"/>
    </source>
</evidence>
<keyword evidence="5" id="KW-0325">Glycoprotein</keyword>
<dbReference type="Pfam" id="PF00728">
    <property type="entry name" value="Glyco_hydro_20"/>
    <property type="match status" value="1"/>
</dbReference>
<evidence type="ECO:0000256" key="8">
    <source>
        <dbReference type="PIRSR" id="PIRSR001093-1"/>
    </source>
</evidence>
<comment type="similarity">
    <text evidence="2 7">Belongs to the glycosyl hydrolase 20 family.</text>
</comment>
<evidence type="ECO:0000313" key="13">
    <source>
        <dbReference type="Proteomes" id="UP000007879"/>
    </source>
</evidence>
<evidence type="ECO:0000256" key="5">
    <source>
        <dbReference type="ARBA" id="ARBA00023180"/>
    </source>
</evidence>
<evidence type="ECO:0000256" key="4">
    <source>
        <dbReference type="ARBA" id="ARBA00022801"/>
    </source>
</evidence>
<dbReference type="GO" id="GO:0006689">
    <property type="term" value="P:ganglioside catabolic process"/>
    <property type="evidence" value="ECO:0007669"/>
    <property type="project" value="TreeGrafter"/>
</dbReference>
<feature type="domain" description="Glycoside hydrolase family 20 catalytic" evidence="10">
    <location>
        <begin position="170"/>
        <end position="484"/>
    </location>
</feature>
<organism evidence="12 13">
    <name type="scientific">Amphimedon queenslandica</name>
    <name type="common">Sponge</name>
    <dbReference type="NCBI Taxonomy" id="400682"/>
    <lineage>
        <taxon>Eukaryota</taxon>
        <taxon>Metazoa</taxon>
        <taxon>Porifera</taxon>
        <taxon>Demospongiae</taxon>
        <taxon>Heteroscleromorpha</taxon>
        <taxon>Haplosclerida</taxon>
        <taxon>Niphatidae</taxon>
        <taxon>Amphimedon</taxon>
    </lineage>
</organism>
<dbReference type="GO" id="GO:0005764">
    <property type="term" value="C:lysosome"/>
    <property type="evidence" value="ECO:0007669"/>
    <property type="project" value="TreeGrafter"/>
</dbReference>
<dbReference type="GO" id="GO:0016020">
    <property type="term" value="C:membrane"/>
    <property type="evidence" value="ECO:0007669"/>
    <property type="project" value="TreeGrafter"/>
</dbReference>
<feature type="active site" description="Proton donor" evidence="8">
    <location>
        <position position="325"/>
    </location>
</feature>
<dbReference type="Gene3D" id="3.20.20.80">
    <property type="entry name" value="Glycosidases"/>
    <property type="match status" value="1"/>
</dbReference>